<reference evidence="3" key="1">
    <citation type="journal article" date="2013" name="Proc. Natl. Acad. Sci. U.S.A.">
        <title>Improving the coverage of the cyanobacterial phylum using diversity-driven genome sequencing.</title>
        <authorList>
            <person name="Shih P.M."/>
            <person name="Wu D."/>
            <person name="Latifi A."/>
            <person name="Axen S.D."/>
            <person name="Fewer D.P."/>
            <person name="Talla E."/>
            <person name="Calteau A."/>
            <person name="Cai F."/>
            <person name="Tandeau de Marsac N."/>
            <person name="Rippka R."/>
            <person name="Herdman M."/>
            <person name="Sivonen K."/>
            <person name="Coursin T."/>
            <person name="Laurent T."/>
            <person name="Goodwin L."/>
            <person name="Nolan M."/>
            <person name="Davenport K.W."/>
            <person name="Han C.S."/>
            <person name="Rubin E.M."/>
            <person name="Eisen J.A."/>
            <person name="Woyke T."/>
            <person name="Gugger M."/>
            <person name="Kerfeld C.A."/>
        </authorList>
    </citation>
    <scope>NUCLEOTIDE SEQUENCE [LARGE SCALE GENOMIC DNA]</scope>
    <source>
        <strain evidence="3">ATCC 27899 / PCC 7122</strain>
    </source>
</reference>
<organism evidence="2 3">
    <name type="scientific">Anabaena cylindrica (strain ATCC 27899 / PCC 7122)</name>
    <dbReference type="NCBI Taxonomy" id="272123"/>
    <lineage>
        <taxon>Bacteria</taxon>
        <taxon>Bacillati</taxon>
        <taxon>Cyanobacteriota</taxon>
        <taxon>Cyanophyceae</taxon>
        <taxon>Nostocales</taxon>
        <taxon>Nostocaceae</taxon>
        <taxon>Anabaena</taxon>
    </lineage>
</organism>
<feature type="transmembrane region" description="Helical" evidence="1">
    <location>
        <begin position="62"/>
        <end position="86"/>
    </location>
</feature>
<dbReference type="Proteomes" id="UP000010474">
    <property type="component" value="Plasmid pANACY.06"/>
</dbReference>
<accession>K9ZSE0</accession>
<dbReference type="PATRIC" id="fig|272123.3.peg.6724"/>
<gene>
    <name evidence="2" type="ordered locus">Anacy_6183</name>
</gene>
<evidence type="ECO:0000313" key="3">
    <source>
        <dbReference type="Proteomes" id="UP000010474"/>
    </source>
</evidence>
<name>K9ZSE0_ANACC</name>
<proteinExistence type="predicted"/>
<dbReference type="RefSeq" id="WP_015217892.1">
    <property type="nucleotide sequence ID" value="NC_019775.1"/>
</dbReference>
<keyword evidence="1" id="KW-0812">Transmembrane</keyword>
<geneLocation type="plasmid" evidence="2 3">
    <name>pANACY.06</name>
</geneLocation>
<keyword evidence="2" id="KW-0614">Plasmid</keyword>
<evidence type="ECO:0000313" key="2">
    <source>
        <dbReference type="EMBL" id="AFZ61452.1"/>
    </source>
</evidence>
<keyword evidence="1" id="KW-0472">Membrane</keyword>
<protein>
    <submittedName>
        <fullName evidence="2">Uncharacterized protein</fullName>
    </submittedName>
</protein>
<dbReference type="HOGENOM" id="CLU_1987980_0_0_3"/>
<dbReference type="KEGG" id="acy:Anacy_6183"/>
<evidence type="ECO:0000256" key="1">
    <source>
        <dbReference type="SAM" id="Phobius"/>
    </source>
</evidence>
<dbReference type="AlphaFoldDB" id="K9ZSE0"/>
<sequence length="125" mass="13922">MSYLNQDNKSSTIENNAGIDIGGELKASDYITTIPLEEKTVKELKTECDKQLLTRENTRSKLVFLQAKIFGCTLGASFLLTMTTAFLPDIDKTLIKDLLTQTIAPQVTLLSFSLGFYFGSNKMKE</sequence>
<feature type="transmembrane region" description="Helical" evidence="1">
    <location>
        <begin position="98"/>
        <end position="119"/>
    </location>
</feature>
<dbReference type="EMBL" id="CP003665">
    <property type="protein sequence ID" value="AFZ61452.1"/>
    <property type="molecule type" value="Genomic_DNA"/>
</dbReference>
<keyword evidence="1" id="KW-1133">Transmembrane helix</keyword>
<keyword evidence="3" id="KW-1185">Reference proteome</keyword>